<protein>
    <recommendedName>
        <fullName evidence="1">FBD domain-containing protein</fullName>
    </recommendedName>
</protein>
<dbReference type="PANTHER" id="PTHR31900:SF34">
    <property type="entry name" value="EMB|CAB62440.1-RELATED"/>
    <property type="match status" value="1"/>
</dbReference>
<dbReference type="SMART" id="SM00579">
    <property type="entry name" value="FBD"/>
    <property type="match status" value="1"/>
</dbReference>
<dbReference type="InterPro" id="IPR032675">
    <property type="entry name" value="LRR_dom_sf"/>
</dbReference>
<evidence type="ECO:0000313" key="2">
    <source>
        <dbReference type="EMBL" id="AFK35052.1"/>
    </source>
</evidence>
<dbReference type="EMBL" id="BT135257">
    <property type="protein sequence ID" value="AFK35052.1"/>
    <property type="molecule type" value="mRNA"/>
</dbReference>
<accession>I3S460</accession>
<organism evidence="2">
    <name type="scientific">Lotus japonicus</name>
    <name type="common">Lotus corniculatus var. japonicus</name>
    <dbReference type="NCBI Taxonomy" id="34305"/>
    <lineage>
        <taxon>Eukaryota</taxon>
        <taxon>Viridiplantae</taxon>
        <taxon>Streptophyta</taxon>
        <taxon>Embryophyta</taxon>
        <taxon>Tracheophyta</taxon>
        <taxon>Spermatophyta</taxon>
        <taxon>Magnoliopsida</taxon>
        <taxon>eudicotyledons</taxon>
        <taxon>Gunneridae</taxon>
        <taxon>Pentapetalae</taxon>
        <taxon>rosids</taxon>
        <taxon>fabids</taxon>
        <taxon>Fabales</taxon>
        <taxon>Fabaceae</taxon>
        <taxon>Papilionoideae</taxon>
        <taxon>50 kb inversion clade</taxon>
        <taxon>NPAAA clade</taxon>
        <taxon>Hologalegina</taxon>
        <taxon>robinioid clade</taxon>
        <taxon>Loteae</taxon>
        <taxon>Lotus</taxon>
    </lineage>
</organism>
<feature type="domain" description="FBD" evidence="1">
    <location>
        <begin position="148"/>
        <end position="220"/>
    </location>
</feature>
<name>I3S460_LOTJA</name>
<dbReference type="AlphaFoldDB" id="I3S460"/>
<proteinExistence type="evidence at transcript level"/>
<dbReference type="InterPro" id="IPR050232">
    <property type="entry name" value="FBL13/AtMIF1-like"/>
</dbReference>
<dbReference type="Pfam" id="PF08387">
    <property type="entry name" value="FBD"/>
    <property type="match status" value="1"/>
</dbReference>
<dbReference type="PANTHER" id="PTHR31900">
    <property type="entry name" value="F-BOX/RNI SUPERFAMILY PROTEIN-RELATED"/>
    <property type="match status" value="1"/>
</dbReference>
<sequence>MHYVQFINPQFLMNLLYGCPVLEDLEILHVYFDDSDLGSNDTSFNDSPFEGQVKSLSNLVRAKVFFHLAFHIPVKAFSNAQFLHLNKCDAGIPVFPNLTYLEISFKRHSLKWNLVLDMLNHCPKLQTVVFDIRLDDDEVWPDPGFIPKCFSTHLRKCFIKGYAGVDCQMRFARYVLQNATLLRSLIICSRYSQNHQRKLEMITELASYPRSSAVCELLFK</sequence>
<dbReference type="Gene3D" id="3.80.10.10">
    <property type="entry name" value="Ribonuclease Inhibitor"/>
    <property type="match status" value="1"/>
</dbReference>
<reference evidence="2" key="1">
    <citation type="submission" date="2012-05" db="EMBL/GenBank/DDBJ databases">
        <authorList>
            <person name="Krishnakumar V."/>
            <person name="Cheung F."/>
            <person name="Xiao Y."/>
            <person name="Chan A."/>
            <person name="Moskal W.A."/>
            <person name="Town C.D."/>
        </authorList>
    </citation>
    <scope>NUCLEOTIDE SEQUENCE</scope>
</reference>
<evidence type="ECO:0000259" key="1">
    <source>
        <dbReference type="SMART" id="SM00579"/>
    </source>
</evidence>
<dbReference type="InterPro" id="IPR006566">
    <property type="entry name" value="FBD"/>
</dbReference>